<dbReference type="Proteomes" id="UP000075391">
    <property type="component" value="Unassembled WGS sequence"/>
</dbReference>
<dbReference type="PANTHER" id="PTHR11946">
    <property type="entry name" value="VALYL-TRNA SYNTHETASES"/>
    <property type="match status" value="1"/>
</dbReference>
<dbReference type="Pfam" id="PF00133">
    <property type="entry name" value="tRNA-synt_1"/>
    <property type="match status" value="1"/>
</dbReference>
<keyword evidence="4 12" id="KW-0436">Ligase</keyword>
<dbReference type="Gene3D" id="2.170.220.10">
    <property type="match status" value="1"/>
</dbReference>
<evidence type="ECO:0000259" key="14">
    <source>
        <dbReference type="Pfam" id="PF08264"/>
    </source>
</evidence>
<dbReference type="Gene3D" id="1.10.287.380">
    <property type="entry name" value="Valyl-tRNA synthetase, C-terminal domain"/>
    <property type="match status" value="1"/>
</dbReference>
<reference evidence="16 17" key="1">
    <citation type="submission" date="2016-03" db="EMBL/GenBank/DDBJ databases">
        <authorList>
            <person name="Ploux O."/>
        </authorList>
    </citation>
    <scope>NUCLEOTIDE SEQUENCE [LARGE SCALE GENOMIC DNA]</scope>
    <source>
        <strain evidence="16 17">BER2</strain>
    </source>
</reference>
<comment type="caution">
    <text evidence="16">The sequence shown here is derived from an EMBL/GenBank/DDBJ whole genome shotgun (WGS) entry which is preliminary data.</text>
</comment>
<evidence type="ECO:0000259" key="13">
    <source>
        <dbReference type="Pfam" id="PF00133"/>
    </source>
</evidence>
<feature type="domain" description="Aminoacyl-tRNA synthetase class Ia" evidence="13">
    <location>
        <begin position="18"/>
        <end position="562"/>
    </location>
</feature>
<dbReference type="FunFam" id="3.40.50.620:FF:000098">
    <property type="entry name" value="Valine--tRNA ligase"/>
    <property type="match status" value="1"/>
</dbReference>
<evidence type="ECO:0000256" key="10">
    <source>
        <dbReference type="ARBA" id="ARBA00047552"/>
    </source>
</evidence>
<evidence type="ECO:0000313" key="17">
    <source>
        <dbReference type="Proteomes" id="UP000075391"/>
    </source>
</evidence>
<dbReference type="InterPro" id="IPR002303">
    <property type="entry name" value="Valyl-tRNA_ligase"/>
</dbReference>
<keyword evidence="7 12" id="KW-0648">Protein biosynthesis</keyword>
<dbReference type="FunFam" id="1.10.730.10:FF:000014">
    <property type="entry name" value="Valine--tRNA ligase"/>
    <property type="match status" value="1"/>
</dbReference>
<evidence type="ECO:0000256" key="5">
    <source>
        <dbReference type="ARBA" id="ARBA00022741"/>
    </source>
</evidence>
<comment type="domain">
    <text evidence="12">ValRS has two distinct active sites: one for aminoacylation and one for editing. The misactivated threonine is translocated from the active site to the editing site.</text>
</comment>
<sequence>MSQQLSDRYNPAEVEGRTYQWWESSGYFKAQDQSTKPPFSIILPPPNVTGFLHMGHALDHTIQDILIRWKRMNGYNAMWLPGTDHAGIATQSVVERELKKDGVTRHDLGREKFVEKVWEWKHQYGDRIYSQMRRLGDSCDWDRAVFTLDEGVSKAVRKVFVTLHKKGLIYRGQRLVNWSGPLETAISDLEVEHKQVKGSLYHISYPIEGTQETVTVATTRPETMLGDTALCVHPEDERYKHLIGKNAIIPLINRKIKVIADTYVDKSFGSGVVKITPAHDFNDYKIGKAHNLEFINILTKKAELNENAGQYKGLKVQEARKRILEDLKALNFLVKEEPHVHSVGHCSRSGAVVEPFLSEQWFVKMEQLATPAKRVVESGTIRFEPESWTKVYLHWMNNIEDWCISRQLWWGHRIPVWYCENCEHQTVSETDVTACEKCGNTKIHQDEDVLDTWFSSGLWPFSTMGWPNDTETQKTFYPTNYLVTGHDIIFFWVARMIMLGLEFKRDVPFRTVYIHGLVRDSQGRKMSKSLGNSVDPVEMIEKYGADALRFTFSAHLYSGKDFKFSEQRLEGYRNFMNKIWNAARFALSNLQDFQVPAEGVKALPKQADISVFDQWIITKLAEVTKEVEEAMETERFSDAANALYHFIWNQFCDWYIEFTKPIMNGTNAEEKKATQLVIAQVLNRITRLLHPFAPFISEEIYQKLPIKGAACIVDQFPNTRNDKEFLSLGSAQAALEIDIVKEVITAIRNIRGENRISPATKINARLGVMNDQVQKILGNNKTAIMTMGRLENLDIGEEGNLMKCAVAPVVVKDASVKVIIPLEGLVDFDEEVKRINKTIEKLQKDITMLTGKLSNEKFIANADEDVVAADKALLAQSKIQLESLKDALTRFQ</sequence>
<dbReference type="SUPFAM" id="SSF46589">
    <property type="entry name" value="tRNA-binding arm"/>
    <property type="match status" value="1"/>
</dbReference>
<dbReference type="Pfam" id="PF08264">
    <property type="entry name" value="Anticodon_1"/>
    <property type="match status" value="1"/>
</dbReference>
<evidence type="ECO:0000259" key="15">
    <source>
        <dbReference type="Pfam" id="PF10458"/>
    </source>
</evidence>
<comment type="catalytic activity">
    <reaction evidence="10 12">
        <text>tRNA(Val) + L-valine + ATP = L-valyl-tRNA(Val) + AMP + diphosphate</text>
        <dbReference type="Rhea" id="RHEA:10704"/>
        <dbReference type="Rhea" id="RHEA-COMP:9672"/>
        <dbReference type="Rhea" id="RHEA-COMP:9708"/>
        <dbReference type="ChEBI" id="CHEBI:30616"/>
        <dbReference type="ChEBI" id="CHEBI:33019"/>
        <dbReference type="ChEBI" id="CHEBI:57762"/>
        <dbReference type="ChEBI" id="CHEBI:78442"/>
        <dbReference type="ChEBI" id="CHEBI:78537"/>
        <dbReference type="ChEBI" id="CHEBI:456215"/>
        <dbReference type="EC" id="6.1.1.9"/>
    </reaction>
</comment>
<name>A0A150WTL8_BDEBC</name>
<dbReference type="OrthoDB" id="5287134at2"/>
<dbReference type="NCBIfam" id="NF004349">
    <property type="entry name" value="PRK05729.1"/>
    <property type="match status" value="1"/>
</dbReference>
<keyword evidence="9 12" id="KW-0030">Aminoacyl-tRNA synthetase</keyword>
<accession>A0A150WTL8</accession>
<dbReference type="InterPro" id="IPR013155">
    <property type="entry name" value="M/V/L/I-tRNA-synth_anticd-bd"/>
</dbReference>
<keyword evidence="3 12" id="KW-0963">Cytoplasm</keyword>
<dbReference type="PRINTS" id="PR00986">
    <property type="entry name" value="TRNASYNTHVAL"/>
</dbReference>
<dbReference type="CDD" id="cd00817">
    <property type="entry name" value="ValRS_core"/>
    <property type="match status" value="1"/>
</dbReference>
<feature type="domain" description="Methionyl/Valyl/Leucyl/Isoleucyl-tRNA synthetase anticodon-binding" evidence="14">
    <location>
        <begin position="613"/>
        <end position="763"/>
    </location>
</feature>
<comment type="function">
    <text evidence="12">Catalyzes the attachment of valine to tRNA(Val). As ValRS can inadvertently accommodate and process structurally similar amino acids such as threonine, to avoid such errors, it has a 'posttransfer' editing activity that hydrolyzes mischarged Thr-tRNA(Val) in a tRNA-dependent manner.</text>
</comment>
<dbReference type="CDD" id="cd07962">
    <property type="entry name" value="Anticodon_Ia_Val"/>
    <property type="match status" value="1"/>
</dbReference>
<dbReference type="HAMAP" id="MF_02004">
    <property type="entry name" value="Val_tRNA_synth_type1"/>
    <property type="match status" value="1"/>
</dbReference>
<dbReference type="GO" id="GO:0005524">
    <property type="term" value="F:ATP binding"/>
    <property type="evidence" value="ECO:0007669"/>
    <property type="project" value="UniProtKB-UniRule"/>
</dbReference>
<dbReference type="EMBL" id="LUKF01000007">
    <property type="protein sequence ID" value="KYG67679.1"/>
    <property type="molecule type" value="Genomic_DNA"/>
</dbReference>
<feature type="coiled-coil region" evidence="12">
    <location>
        <begin position="825"/>
        <end position="852"/>
    </location>
</feature>
<dbReference type="RefSeq" id="WP_063243273.1">
    <property type="nucleotide sequence ID" value="NZ_CP168967.1"/>
</dbReference>
<dbReference type="EC" id="6.1.1.9" evidence="12"/>
<dbReference type="Pfam" id="PF10458">
    <property type="entry name" value="Val_tRNA-synt_C"/>
    <property type="match status" value="1"/>
</dbReference>
<comment type="subunit">
    <text evidence="2 12">Monomer.</text>
</comment>
<evidence type="ECO:0000256" key="11">
    <source>
        <dbReference type="ARBA" id="ARBA00060830"/>
    </source>
</evidence>
<comment type="subcellular location">
    <subcellularLocation>
        <location evidence="1 12">Cytoplasm</location>
    </subcellularLocation>
</comment>
<evidence type="ECO:0000256" key="3">
    <source>
        <dbReference type="ARBA" id="ARBA00022490"/>
    </source>
</evidence>
<dbReference type="Gene3D" id="1.10.730.10">
    <property type="entry name" value="Isoleucyl-tRNA Synthetase, Domain 1"/>
    <property type="match status" value="1"/>
</dbReference>
<dbReference type="FunFam" id="3.90.740.10:FF:000005">
    <property type="entry name" value="Valine--tRNA ligase, mitochondrial"/>
    <property type="match status" value="1"/>
</dbReference>
<dbReference type="GO" id="GO:0004832">
    <property type="term" value="F:valine-tRNA ligase activity"/>
    <property type="evidence" value="ECO:0007669"/>
    <property type="project" value="UniProtKB-UniRule"/>
</dbReference>
<dbReference type="InterPro" id="IPR037118">
    <property type="entry name" value="Val-tRNA_synth_C_sf"/>
</dbReference>
<dbReference type="PANTHER" id="PTHR11946:SF93">
    <property type="entry name" value="VALINE--TRNA LIGASE, CHLOROPLASTIC_MITOCHONDRIAL 2"/>
    <property type="match status" value="1"/>
</dbReference>
<protein>
    <recommendedName>
        <fullName evidence="12">Valine--tRNA ligase</fullName>
        <ecNumber evidence="12">6.1.1.9</ecNumber>
    </recommendedName>
    <alternativeName>
        <fullName evidence="12">Valyl-tRNA synthetase</fullName>
        <shortName evidence="12">ValRS</shortName>
    </alternativeName>
</protein>
<dbReference type="GO" id="GO:0002161">
    <property type="term" value="F:aminoacyl-tRNA deacylase activity"/>
    <property type="evidence" value="ECO:0007669"/>
    <property type="project" value="InterPro"/>
</dbReference>
<dbReference type="InterPro" id="IPR001412">
    <property type="entry name" value="aa-tRNA-synth_I_CS"/>
</dbReference>
<evidence type="ECO:0000256" key="2">
    <source>
        <dbReference type="ARBA" id="ARBA00011245"/>
    </source>
</evidence>
<dbReference type="SUPFAM" id="SSF50677">
    <property type="entry name" value="ValRS/IleRS/LeuRS editing domain"/>
    <property type="match status" value="1"/>
</dbReference>
<dbReference type="FunFam" id="3.40.50.620:FF:000032">
    <property type="entry name" value="Valine--tRNA ligase"/>
    <property type="match status" value="1"/>
</dbReference>
<dbReference type="InterPro" id="IPR009080">
    <property type="entry name" value="tRNAsynth_Ia_anticodon-bd"/>
</dbReference>
<organism evidence="16 17">
    <name type="scientific">Bdellovibrio bacteriovorus</name>
    <dbReference type="NCBI Taxonomy" id="959"/>
    <lineage>
        <taxon>Bacteria</taxon>
        <taxon>Pseudomonadati</taxon>
        <taxon>Bdellovibrionota</taxon>
        <taxon>Bdellovibrionia</taxon>
        <taxon>Bdellovibrionales</taxon>
        <taxon>Pseudobdellovibrionaceae</taxon>
        <taxon>Bdellovibrio</taxon>
    </lineage>
</organism>
<dbReference type="Gene3D" id="3.40.50.620">
    <property type="entry name" value="HUPs"/>
    <property type="match status" value="2"/>
</dbReference>
<proteinExistence type="inferred from homology"/>
<feature type="short sequence motif" description="'HIGH' region" evidence="12">
    <location>
        <begin position="46"/>
        <end position="56"/>
    </location>
</feature>
<dbReference type="InterPro" id="IPR014729">
    <property type="entry name" value="Rossmann-like_a/b/a_fold"/>
</dbReference>
<evidence type="ECO:0000256" key="1">
    <source>
        <dbReference type="ARBA" id="ARBA00004496"/>
    </source>
</evidence>
<keyword evidence="6 12" id="KW-0067">ATP-binding</keyword>
<dbReference type="GO" id="GO:0006438">
    <property type="term" value="P:valyl-tRNA aminoacylation"/>
    <property type="evidence" value="ECO:0007669"/>
    <property type="project" value="UniProtKB-UniRule"/>
</dbReference>
<dbReference type="Gene3D" id="3.90.740.10">
    <property type="entry name" value="Valyl/Leucyl/Isoleucyl-tRNA synthetase, editing domain"/>
    <property type="match status" value="1"/>
</dbReference>
<keyword evidence="5 12" id="KW-0547">Nucleotide-binding</keyword>
<dbReference type="InterPro" id="IPR019499">
    <property type="entry name" value="Val-tRNA_synth_tRNA-bd"/>
</dbReference>
<keyword evidence="8 12" id="KW-0175">Coiled coil</keyword>
<dbReference type="SUPFAM" id="SSF47323">
    <property type="entry name" value="Anticodon-binding domain of a subclass of class I aminoacyl-tRNA synthetases"/>
    <property type="match status" value="1"/>
</dbReference>
<evidence type="ECO:0000256" key="6">
    <source>
        <dbReference type="ARBA" id="ARBA00022840"/>
    </source>
</evidence>
<evidence type="ECO:0000256" key="9">
    <source>
        <dbReference type="ARBA" id="ARBA00023146"/>
    </source>
</evidence>
<dbReference type="InterPro" id="IPR002300">
    <property type="entry name" value="aa-tRNA-synth_Ia"/>
</dbReference>
<comment type="similarity">
    <text evidence="11 12">Belongs to the class-I aminoacyl-tRNA synthetase family. ValS type 1 subfamily.</text>
</comment>
<feature type="domain" description="Valyl-tRNA synthetase tRNA-binding arm" evidence="15">
    <location>
        <begin position="827"/>
        <end position="891"/>
    </location>
</feature>
<evidence type="ECO:0000256" key="7">
    <source>
        <dbReference type="ARBA" id="ARBA00022917"/>
    </source>
</evidence>
<dbReference type="InterPro" id="IPR010978">
    <property type="entry name" value="tRNA-bd_arm"/>
</dbReference>
<dbReference type="FunFam" id="1.10.287.380:FF:000001">
    <property type="entry name" value="Valine--tRNA ligase"/>
    <property type="match status" value="1"/>
</dbReference>
<evidence type="ECO:0000256" key="4">
    <source>
        <dbReference type="ARBA" id="ARBA00022598"/>
    </source>
</evidence>
<feature type="short sequence motif" description="'KMSKS' region" evidence="12">
    <location>
        <begin position="525"/>
        <end position="529"/>
    </location>
</feature>
<dbReference type="AlphaFoldDB" id="A0A150WTL8"/>
<comment type="domain">
    <text evidence="12">The C-terminal coiled-coil domain is crucial for aminoacylation activity.</text>
</comment>
<dbReference type="SUPFAM" id="SSF52374">
    <property type="entry name" value="Nucleotidylyl transferase"/>
    <property type="match status" value="1"/>
</dbReference>
<dbReference type="GO" id="GO:0005829">
    <property type="term" value="C:cytosol"/>
    <property type="evidence" value="ECO:0007669"/>
    <property type="project" value="TreeGrafter"/>
</dbReference>
<dbReference type="InterPro" id="IPR033705">
    <property type="entry name" value="Anticodon_Ia_Val"/>
</dbReference>
<dbReference type="PROSITE" id="PS00178">
    <property type="entry name" value="AA_TRNA_LIGASE_I"/>
    <property type="match status" value="1"/>
</dbReference>
<evidence type="ECO:0000256" key="8">
    <source>
        <dbReference type="ARBA" id="ARBA00023054"/>
    </source>
</evidence>
<dbReference type="NCBIfam" id="TIGR00422">
    <property type="entry name" value="valS"/>
    <property type="match status" value="1"/>
</dbReference>
<dbReference type="InterPro" id="IPR009008">
    <property type="entry name" value="Val/Leu/Ile-tRNA-synth_edit"/>
</dbReference>
<evidence type="ECO:0000256" key="12">
    <source>
        <dbReference type="HAMAP-Rule" id="MF_02004"/>
    </source>
</evidence>
<feature type="binding site" evidence="12">
    <location>
        <position position="528"/>
    </location>
    <ligand>
        <name>ATP</name>
        <dbReference type="ChEBI" id="CHEBI:30616"/>
    </ligand>
</feature>
<evidence type="ECO:0000313" key="16">
    <source>
        <dbReference type="EMBL" id="KYG67679.1"/>
    </source>
</evidence>
<gene>
    <name evidence="12" type="primary">valS</name>
    <name evidence="16" type="ORF">AZI85_16920</name>
</gene>